<comment type="caution">
    <text evidence="2">The sequence shown here is derived from an EMBL/GenBank/DDBJ whole genome shotgun (WGS) entry which is preliminary data.</text>
</comment>
<protein>
    <submittedName>
        <fullName evidence="2">Uncharacterized protein</fullName>
    </submittedName>
</protein>
<feature type="compositionally biased region" description="Acidic residues" evidence="1">
    <location>
        <begin position="155"/>
        <end position="165"/>
    </location>
</feature>
<feature type="region of interest" description="Disordered" evidence="1">
    <location>
        <begin position="146"/>
        <end position="185"/>
    </location>
</feature>
<gene>
    <name evidence="2" type="ORF">ABMA27_011916</name>
</gene>
<dbReference type="Proteomes" id="UP001549920">
    <property type="component" value="Unassembled WGS sequence"/>
</dbReference>
<dbReference type="EMBL" id="JBEUOH010000003">
    <property type="protein sequence ID" value="KAL0895898.1"/>
    <property type="molecule type" value="Genomic_DNA"/>
</dbReference>
<reference evidence="2 3" key="1">
    <citation type="submission" date="2024-06" db="EMBL/GenBank/DDBJ databases">
        <title>A chromosome-level genome assembly of beet webworm, Loxostege sticticalis.</title>
        <authorList>
            <person name="Zhang Y."/>
        </authorList>
    </citation>
    <scope>NUCLEOTIDE SEQUENCE [LARGE SCALE GENOMIC DNA]</scope>
    <source>
        <strain evidence="2">AQ026</strain>
        <tissue evidence="2">Whole body</tissue>
    </source>
</reference>
<proteinExistence type="predicted"/>
<accession>A0ABR3II53</accession>
<name>A0ABR3II53_LOXSC</name>
<sequence length="343" mass="39298">MTLIKGVLFSLLQIRRSLVPVLLLATVALSSSNVLPLVSINKLEPEQLGLESQQDDNIFSFRNHPRNILNDIFYTVSIATSQNNKQNKVQKVPQLQYVDIGNNPIEDDPNISNKRDKYNGEGFRKEQWHNYPRQLDRLHKYLYEHHNSDKRNPDPDDPNVTDDYIDGTILENSNDVKTNEIQKNSNDDMRNGYDTVVAVTNPFLIFKIRLACLNSEVKDSNVNKYSEVALSEPEYIPGNKDEENYIENAIYPQNTASKVKREEVAPQNTQIAESTMTKNQAVKKRIFSLWSRLQSFNHKGHELQHRRHLHAFYGLPDGDTGGVLTAETRATFLRPPGSPLRWG</sequence>
<keyword evidence="3" id="KW-1185">Reference proteome</keyword>
<evidence type="ECO:0000313" key="3">
    <source>
        <dbReference type="Proteomes" id="UP001549920"/>
    </source>
</evidence>
<evidence type="ECO:0000256" key="1">
    <source>
        <dbReference type="SAM" id="MobiDB-lite"/>
    </source>
</evidence>
<evidence type="ECO:0000313" key="2">
    <source>
        <dbReference type="EMBL" id="KAL0895898.1"/>
    </source>
</evidence>
<organism evidence="2 3">
    <name type="scientific">Loxostege sticticalis</name>
    <name type="common">Beet webworm moth</name>
    <dbReference type="NCBI Taxonomy" id="481309"/>
    <lineage>
        <taxon>Eukaryota</taxon>
        <taxon>Metazoa</taxon>
        <taxon>Ecdysozoa</taxon>
        <taxon>Arthropoda</taxon>
        <taxon>Hexapoda</taxon>
        <taxon>Insecta</taxon>
        <taxon>Pterygota</taxon>
        <taxon>Neoptera</taxon>
        <taxon>Endopterygota</taxon>
        <taxon>Lepidoptera</taxon>
        <taxon>Glossata</taxon>
        <taxon>Ditrysia</taxon>
        <taxon>Pyraloidea</taxon>
        <taxon>Crambidae</taxon>
        <taxon>Pyraustinae</taxon>
        <taxon>Loxostege</taxon>
    </lineage>
</organism>